<dbReference type="EMBL" id="JARKIE010000543">
    <property type="protein sequence ID" value="KAJ7629543.1"/>
    <property type="molecule type" value="Genomic_DNA"/>
</dbReference>
<organism evidence="2 3">
    <name type="scientific">Mycena rosella</name>
    <name type="common">Pink bonnet</name>
    <name type="synonym">Agaricus rosellus</name>
    <dbReference type="NCBI Taxonomy" id="1033263"/>
    <lineage>
        <taxon>Eukaryota</taxon>
        <taxon>Fungi</taxon>
        <taxon>Dikarya</taxon>
        <taxon>Basidiomycota</taxon>
        <taxon>Agaricomycotina</taxon>
        <taxon>Agaricomycetes</taxon>
        <taxon>Agaricomycetidae</taxon>
        <taxon>Agaricales</taxon>
        <taxon>Marasmiineae</taxon>
        <taxon>Mycenaceae</taxon>
        <taxon>Mycena</taxon>
    </lineage>
</organism>
<dbReference type="Gene3D" id="3.30.420.10">
    <property type="entry name" value="Ribonuclease H-like superfamily/Ribonuclease H"/>
    <property type="match status" value="1"/>
</dbReference>
<proteinExistence type="predicted"/>
<evidence type="ECO:0000256" key="1">
    <source>
        <dbReference type="SAM" id="MobiDB-lite"/>
    </source>
</evidence>
<dbReference type="AlphaFoldDB" id="A0AAD7BSJ2"/>
<reference evidence="2" key="1">
    <citation type="submission" date="2023-03" db="EMBL/GenBank/DDBJ databases">
        <title>Massive genome expansion in bonnet fungi (Mycena s.s.) driven by repeated elements and novel gene families across ecological guilds.</title>
        <authorList>
            <consortium name="Lawrence Berkeley National Laboratory"/>
            <person name="Harder C.B."/>
            <person name="Miyauchi S."/>
            <person name="Viragh M."/>
            <person name="Kuo A."/>
            <person name="Thoen E."/>
            <person name="Andreopoulos B."/>
            <person name="Lu D."/>
            <person name="Skrede I."/>
            <person name="Drula E."/>
            <person name="Henrissat B."/>
            <person name="Morin E."/>
            <person name="Kohler A."/>
            <person name="Barry K."/>
            <person name="LaButti K."/>
            <person name="Morin E."/>
            <person name="Salamov A."/>
            <person name="Lipzen A."/>
            <person name="Mereny Z."/>
            <person name="Hegedus B."/>
            <person name="Baldrian P."/>
            <person name="Stursova M."/>
            <person name="Weitz H."/>
            <person name="Taylor A."/>
            <person name="Grigoriev I.V."/>
            <person name="Nagy L.G."/>
            <person name="Martin F."/>
            <person name="Kauserud H."/>
        </authorList>
    </citation>
    <scope>NUCLEOTIDE SEQUENCE</scope>
    <source>
        <strain evidence="2">CBHHK067</strain>
    </source>
</reference>
<protein>
    <recommendedName>
        <fullName evidence="4">3'-5' exonuclease domain-containing protein</fullName>
    </recommendedName>
</protein>
<evidence type="ECO:0008006" key="4">
    <source>
        <dbReference type="Google" id="ProtNLM"/>
    </source>
</evidence>
<sequence>MLANDISEEEHERKEKKATTEGKGKVDDDNVLAGLQGLTMQAFPRKHTLVRVHTERHANEVLKAIQDGDIGFDTEFTDSRPTAEKNLIDNRLGKGTAAHKSAILEWQIVELGMHKVFPVACNNIGLCLVHIARDDNVWVLDMWKIGAIPKELKRILYYSDQAFTGLIKDVTVIWDDLCIEMRNLADVGMMTKLVLAEKYPKMAYGNLMLKTSAEDILELDLPKDLSASDWSSNTLTGEQEFIAAISGNGLTNIIKTRL</sequence>
<dbReference type="SUPFAM" id="SSF53098">
    <property type="entry name" value="Ribonuclease H-like"/>
    <property type="match status" value="1"/>
</dbReference>
<gene>
    <name evidence="2" type="ORF">B0H17DRAFT_1218193</name>
</gene>
<feature type="region of interest" description="Disordered" evidence="1">
    <location>
        <begin position="1"/>
        <end position="28"/>
    </location>
</feature>
<feature type="compositionally biased region" description="Basic and acidic residues" evidence="1">
    <location>
        <begin position="10"/>
        <end position="28"/>
    </location>
</feature>
<dbReference type="InterPro" id="IPR012337">
    <property type="entry name" value="RNaseH-like_sf"/>
</dbReference>
<name>A0AAD7BSJ2_MYCRO</name>
<accession>A0AAD7BSJ2</accession>
<keyword evidence="3" id="KW-1185">Reference proteome</keyword>
<dbReference type="InterPro" id="IPR036397">
    <property type="entry name" value="RNaseH_sf"/>
</dbReference>
<evidence type="ECO:0000313" key="3">
    <source>
        <dbReference type="Proteomes" id="UP001221757"/>
    </source>
</evidence>
<evidence type="ECO:0000313" key="2">
    <source>
        <dbReference type="EMBL" id="KAJ7629543.1"/>
    </source>
</evidence>
<dbReference type="Proteomes" id="UP001221757">
    <property type="component" value="Unassembled WGS sequence"/>
</dbReference>
<dbReference type="GO" id="GO:0003676">
    <property type="term" value="F:nucleic acid binding"/>
    <property type="evidence" value="ECO:0007669"/>
    <property type="project" value="InterPro"/>
</dbReference>
<comment type="caution">
    <text evidence="2">The sequence shown here is derived from an EMBL/GenBank/DDBJ whole genome shotgun (WGS) entry which is preliminary data.</text>
</comment>